<gene>
    <name evidence="2" type="ORF">GCM10009843_04040</name>
</gene>
<proteinExistence type="predicted"/>
<reference evidence="2 3" key="1">
    <citation type="journal article" date="2019" name="Int. J. Syst. Evol. Microbiol.">
        <title>The Global Catalogue of Microorganisms (GCM) 10K type strain sequencing project: providing services to taxonomists for standard genome sequencing and annotation.</title>
        <authorList>
            <consortium name="The Broad Institute Genomics Platform"/>
            <consortium name="The Broad Institute Genome Sequencing Center for Infectious Disease"/>
            <person name="Wu L."/>
            <person name="Ma J."/>
        </authorList>
    </citation>
    <scope>NUCLEOTIDE SEQUENCE [LARGE SCALE GENOMIC DNA]</scope>
    <source>
        <strain evidence="2 3">JCM 16021</strain>
    </source>
</reference>
<name>A0ABN2XRA6_9ACTN</name>
<evidence type="ECO:0000313" key="2">
    <source>
        <dbReference type="EMBL" id="GAA2115103.1"/>
    </source>
</evidence>
<evidence type="ECO:0000313" key="3">
    <source>
        <dbReference type="Proteomes" id="UP001500575"/>
    </source>
</evidence>
<organism evidence="2 3">
    <name type="scientific">Nocardioides bigeumensis</name>
    <dbReference type="NCBI Taxonomy" id="433657"/>
    <lineage>
        <taxon>Bacteria</taxon>
        <taxon>Bacillati</taxon>
        <taxon>Actinomycetota</taxon>
        <taxon>Actinomycetes</taxon>
        <taxon>Propionibacteriales</taxon>
        <taxon>Nocardioidaceae</taxon>
        <taxon>Nocardioides</taxon>
    </lineage>
</organism>
<accession>A0ABN2XRA6</accession>
<evidence type="ECO:0000256" key="1">
    <source>
        <dbReference type="SAM" id="MobiDB-lite"/>
    </source>
</evidence>
<feature type="region of interest" description="Disordered" evidence="1">
    <location>
        <begin position="1"/>
        <end position="63"/>
    </location>
</feature>
<comment type="caution">
    <text evidence="2">The sequence shown here is derived from an EMBL/GenBank/DDBJ whole genome shotgun (WGS) entry which is preliminary data.</text>
</comment>
<keyword evidence="3" id="KW-1185">Reference proteome</keyword>
<dbReference type="Proteomes" id="UP001500575">
    <property type="component" value="Unassembled WGS sequence"/>
</dbReference>
<sequence>MAGPSGLPADSVRDDLDPSSRGGYTSPTDIGGYLWRTAAVTTPDSPGRSGRRGKGGLERAIAG</sequence>
<protein>
    <submittedName>
        <fullName evidence="2">Uncharacterized protein</fullName>
    </submittedName>
</protein>
<dbReference type="EMBL" id="BAAAQQ010000002">
    <property type="protein sequence ID" value="GAA2115103.1"/>
    <property type="molecule type" value="Genomic_DNA"/>
</dbReference>